<keyword evidence="6" id="KW-1185">Reference proteome</keyword>
<feature type="non-terminal residue" evidence="5">
    <location>
        <position position="203"/>
    </location>
</feature>
<dbReference type="GeneID" id="30149193"/>
<dbReference type="InterPro" id="IPR013906">
    <property type="entry name" value="eIF3j"/>
</dbReference>
<dbReference type="InterPro" id="IPR023194">
    <property type="entry name" value="eIF3-like_dom_sf"/>
</dbReference>
<evidence type="ECO:0000256" key="2">
    <source>
        <dbReference type="ARBA" id="ARBA00022540"/>
    </source>
</evidence>
<dbReference type="Proteomes" id="UP000094336">
    <property type="component" value="Unassembled WGS sequence"/>
</dbReference>
<dbReference type="OrthoDB" id="20381at2759"/>
<keyword evidence="1" id="KW-0963">Cytoplasm</keyword>
<evidence type="ECO:0000256" key="3">
    <source>
        <dbReference type="ARBA" id="ARBA00022917"/>
    </source>
</evidence>
<evidence type="ECO:0000313" key="6">
    <source>
        <dbReference type="Proteomes" id="UP000094336"/>
    </source>
</evidence>
<dbReference type="Gene3D" id="1.10.246.60">
    <property type="entry name" value="Eukaryotic translation initiation factor 3 like domains"/>
    <property type="match status" value="1"/>
</dbReference>
<sequence length="203" mass="22153">KKSKKSGEQKMLDIDLVDEKTRKEMLKAAELEADLNNATDLFDGLGVAEHPRARAARLAAANSPAQPAQLTADTPLEVHPLFKPTTKQEFEKLRKVLSAALTELSEESLLNYTSSLAIDLIRDLCQPLSVESIRKVTSTLTVISNDKTRAERQARLSKAGGTATGGAGKKKVKTVKPNVGQFAKGDDFDTTNYDEDFGDDDFM</sequence>
<dbReference type="GO" id="GO:0000184">
    <property type="term" value="P:nuclear-transcribed mRNA catabolic process, nonsense-mediated decay"/>
    <property type="evidence" value="ECO:0007669"/>
    <property type="project" value="EnsemblFungi"/>
</dbReference>
<dbReference type="GO" id="GO:0002181">
    <property type="term" value="P:cytoplasmic translation"/>
    <property type="evidence" value="ECO:0007669"/>
    <property type="project" value="EnsemblFungi"/>
</dbReference>
<dbReference type="PANTHER" id="PTHR21681:SF0">
    <property type="entry name" value="EUKARYOTIC TRANSLATION INITIATION FACTOR 3 SUBUNIT J"/>
    <property type="match status" value="1"/>
</dbReference>
<keyword evidence="2" id="KW-0396">Initiation factor</keyword>
<dbReference type="STRING" id="984486.A0A1E3QUU6"/>
<gene>
    <name evidence="5" type="ORF">BABINDRAFT_24805</name>
</gene>
<reference evidence="6" key="1">
    <citation type="submission" date="2016-05" db="EMBL/GenBank/DDBJ databases">
        <title>Comparative genomics of biotechnologically important yeasts.</title>
        <authorList>
            <consortium name="DOE Joint Genome Institute"/>
            <person name="Riley R."/>
            <person name="Haridas S."/>
            <person name="Wolfe K.H."/>
            <person name="Lopes M.R."/>
            <person name="Hittinger C.T."/>
            <person name="Goker M."/>
            <person name="Salamov A."/>
            <person name="Wisecaver J."/>
            <person name="Long T.M."/>
            <person name="Aerts A.L."/>
            <person name="Barry K."/>
            <person name="Choi C."/>
            <person name="Clum A."/>
            <person name="Coughlan A.Y."/>
            <person name="Deshpande S."/>
            <person name="Douglass A.P."/>
            <person name="Hanson S.J."/>
            <person name="Klenk H.-P."/>
            <person name="Labutti K."/>
            <person name="Lapidus A."/>
            <person name="Lindquist E."/>
            <person name="Lipzen A."/>
            <person name="Meier-Kolthoff J.P."/>
            <person name="Ohm R.A."/>
            <person name="Otillar R.P."/>
            <person name="Pangilinan J."/>
            <person name="Peng Y."/>
            <person name="Rokas A."/>
            <person name="Rosa C.A."/>
            <person name="Scheuner C."/>
            <person name="Sibirny A.A."/>
            <person name="Slot J.C."/>
            <person name="Stielow J.B."/>
            <person name="Sun H."/>
            <person name="Kurtzman C.P."/>
            <person name="Blackwell M."/>
            <person name="Grigoriev I.V."/>
            <person name="Jeffries T.W."/>
        </authorList>
    </citation>
    <scope>NUCLEOTIDE SEQUENCE [LARGE SCALE GENOMIC DNA]</scope>
    <source>
        <strain evidence="6">NRRL Y-12698</strain>
    </source>
</reference>
<dbReference type="GO" id="GO:0005852">
    <property type="term" value="C:eukaryotic translation initiation factor 3 complex"/>
    <property type="evidence" value="ECO:0007669"/>
    <property type="project" value="EnsemblFungi"/>
</dbReference>
<feature type="non-terminal residue" evidence="5">
    <location>
        <position position="1"/>
    </location>
</feature>
<name>A0A1E3QUU6_9ASCO</name>
<dbReference type="PANTHER" id="PTHR21681">
    <property type="entry name" value="EUKARYOTIC TRANSLATION INITIATION FACTOR 3 SUBUNIT J"/>
    <property type="match status" value="1"/>
</dbReference>
<dbReference type="Pfam" id="PF08597">
    <property type="entry name" value="eIF3_subunit"/>
    <property type="match status" value="1"/>
</dbReference>
<dbReference type="EMBL" id="KV454427">
    <property type="protein sequence ID" value="ODQ81451.1"/>
    <property type="molecule type" value="Genomic_DNA"/>
</dbReference>
<evidence type="ECO:0000256" key="4">
    <source>
        <dbReference type="ARBA" id="ARBA00029904"/>
    </source>
</evidence>
<dbReference type="AlphaFoldDB" id="A0A1E3QUU6"/>
<dbReference type="RefSeq" id="XP_018986779.1">
    <property type="nucleotide sequence ID" value="XM_019131340.2"/>
</dbReference>
<evidence type="ECO:0000313" key="5">
    <source>
        <dbReference type="EMBL" id="ODQ81451.1"/>
    </source>
</evidence>
<accession>A0A1E3QUU6</accession>
<organism evidence="5 6">
    <name type="scientific">Babjeviella inositovora NRRL Y-12698</name>
    <dbReference type="NCBI Taxonomy" id="984486"/>
    <lineage>
        <taxon>Eukaryota</taxon>
        <taxon>Fungi</taxon>
        <taxon>Dikarya</taxon>
        <taxon>Ascomycota</taxon>
        <taxon>Saccharomycotina</taxon>
        <taxon>Pichiomycetes</taxon>
        <taxon>Serinales incertae sedis</taxon>
        <taxon>Babjeviella</taxon>
    </lineage>
</organism>
<dbReference type="GO" id="GO:0000462">
    <property type="term" value="P:maturation of SSU-rRNA from tricistronic rRNA transcript (SSU-rRNA, 5.8S rRNA, LSU-rRNA)"/>
    <property type="evidence" value="ECO:0007669"/>
    <property type="project" value="EnsemblFungi"/>
</dbReference>
<keyword evidence="3" id="KW-0648">Protein biosynthesis</keyword>
<evidence type="ECO:0000256" key="1">
    <source>
        <dbReference type="ARBA" id="ARBA00022490"/>
    </source>
</evidence>
<proteinExistence type="predicted"/>
<dbReference type="GO" id="GO:0003743">
    <property type="term" value="F:translation initiation factor activity"/>
    <property type="evidence" value="ECO:0007669"/>
    <property type="project" value="UniProtKB-KW"/>
</dbReference>
<protein>
    <recommendedName>
        <fullName evidence="4">Eukaryotic translation initiation factor 3 30 kDa subunit</fullName>
    </recommendedName>
</protein>